<proteinExistence type="inferred from homology"/>
<dbReference type="GO" id="GO:0032259">
    <property type="term" value="P:methylation"/>
    <property type="evidence" value="ECO:0007669"/>
    <property type="project" value="UniProtKB-KW"/>
</dbReference>
<keyword evidence="8 9" id="KW-0949">S-adenosyl-L-methionine</keyword>
<dbReference type="InterPro" id="IPR022474">
    <property type="entry name" value="Thiopur_S-MeTfrase_Se/Te_detox"/>
</dbReference>
<dbReference type="EC" id="2.1.1.67" evidence="4 9"/>
<evidence type="ECO:0000256" key="2">
    <source>
        <dbReference type="ARBA" id="ARBA00004496"/>
    </source>
</evidence>
<sequence>MNPEFWQKRWQEGRIGFNQSTVNPLLTEYIDHLDLAAGNRVFVPLCGKSIDMVWLATQGYDVVGVELVETAIQEFFAEQNIEPTVYQQADNPAIRYYQGQLSGQTITLWVADIFALTFEDVGSIDAVYDKAALIALPADMRVKYSEQVRKLSSDTSKADGANNEITPQLLLTLNYDQRKKNGPPFSINNEQLEQYYSAHYQIYELASVPSSIGSAPYITVTEHVWLLSSK</sequence>
<evidence type="ECO:0000313" key="11">
    <source>
        <dbReference type="Proteomes" id="UP000471465"/>
    </source>
</evidence>
<name>A0A6N7BXF6_9GAMM</name>
<dbReference type="GO" id="GO:0005737">
    <property type="term" value="C:cytoplasm"/>
    <property type="evidence" value="ECO:0007669"/>
    <property type="project" value="UniProtKB-SubCell"/>
</dbReference>
<dbReference type="InterPro" id="IPR025835">
    <property type="entry name" value="Thiopurine_S-MeTrfase"/>
</dbReference>
<dbReference type="AlphaFoldDB" id="A0A6N7BXF6"/>
<reference evidence="10 11" key="1">
    <citation type="submission" date="2019-09" db="EMBL/GenBank/DDBJ databases">
        <title>Draft genome sequence of Psychrobacter nivimaris LAMA 639, in search for biotechnological relevant genes.</title>
        <authorList>
            <person name="Lima A.O.S."/>
            <person name="Staloch B.E.K."/>
            <person name="Freitas R.C."/>
            <person name="Niero H."/>
            <person name="Silva M.A.C."/>
        </authorList>
    </citation>
    <scope>NUCLEOTIDE SEQUENCE [LARGE SCALE GENOMIC DNA]</scope>
    <source>
        <strain evidence="10 11">LAMA 639</strain>
    </source>
</reference>
<keyword evidence="6 9" id="KW-0489">Methyltransferase</keyword>
<dbReference type="PROSITE" id="PS51585">
    <property type="entry name" value="SAM_MT_TPMT"/>
    <property type="match status" value="1"/>
</dbReference>
<dbReference type="SUPFAM" id="SSF53335">
    <property type="entry name" value="S-adenosyl-L-methionine-dependent methyltransferases"/>
    <property type="match status" value="1"/>
</dbReference>
<gene>
    <name evidence="9" type="primary">tpm</name>
    <name evidence="10" type="ORF">FQV37_1821</name>
</gene>
<evidence type="ECO:0000256" key="3">
    <source>
        <dbReference type="ARBA" id="ARBA00008145"/>
    </source>
</evidence>
<keyword evidence="7 9" id="KW-0808">Transferase</keyword>
<accession>A0A6N7BXF6</accession>
<dbReference type="PIRSF" id="PIRSF023956">
    <property type="entry name" value="Thiopurine_S-methyltransferase"/>
    <property type="match status" value="1"/>
</dbReference>
<dbReference type="InterPro" id="IPR029063">
    <property type="entry name" value="SAM-dependent_MTases_sf"/>
</dbReference>
<evidence type="ECO:0000256" key="7">
    <source>
        <dbReference type="ARBA" id="ARBA00022679"/>
    </source>
</evidence>
<comment type="catalytic activity">
    <reaction evidence="1 9">
        <text>S-adenosyl-L-methionine + a thiopurine = S-adenosyl-L-homocysteine + a thiopurine S-methylether.</text>
        <dbReference type="EC" id="2.1.1.67"/>
    </reaction>
</comment>
<feature type="binding site" evidence="9">
    <location>
        <position position="45"/>
    </location>
    <ligand>
        <name>S-adenosyl-L-methionine</name>
        <dbReference type="ChEBI" id="CHEBI:59789"/>
    </ligand>
</feature>
<dbReference type="GO" id="GO:0010038">
    <property type="term" value="P:response to metal ion"/>
    <property type="evidence" value="ECO:0007669"/>
    <property type="project" value="InterPro"/>
</dbReference>
<dbReference type="RefSeq" id="WP_160023312.1">
    <property type="nucleotide sequence ID" value="NZ_VZIZ01000036.1"/>
</dbReference>
<comment type="caution">
    <text evidence="10">The sequence shown here is derived from an EMBL/GenBank/DDBJ whole genome shotgun (WGS) entry which is preliminary data.</text>
</comment>
<evidence type="ECO:0000256" key="5">
    <source>
        <dbReference type="ARBA" id="ARBA00022490"/>
    </source>
</evidence>
<dbReference type="PANTHER" id="PTHR10259:SF11">
    <property type="entry name" value="THIOPURINE S-METHYLTRANSFERASE"/>
    <property type="match status" value="1"/>
</dbReference>
<keyword evidence="11" id="KW-1185">Reference proteome</keyword>
<comment type="subcellular location">
    <subcellularLocation>
        <location evidence="2 9">Cytoplasm</location>
    </subcellularLocation>
</comment>
<organism evidence="10 11">
    <name type="scientific">Psychrobacter nivimaris</name>
    <dbReference type="NCBI Taxonomy" id="281738"/>
    <lineage>
        <taxon>Bacteria</taxon>
        <taxon>Pseudomonadati</taxon>
        <taxon>Pseudomonadota</taxon>
        <taxon>Gammaproteobacteria</taxon>
        <taxon>Moraxellales</taxon>
        <taxon>Moraxellaceae</taxon>
        <taxon>Psychrobacter</taxon>
    </lineage>
</organism>
<dbReference type="InterPro" id="IPR008854">
    <property type="entry name" value="TPMT"/>
</dbReference>
<evidence type="ECO:0000256" key="8">
    <source>
        <dbReference type="ARBA" id="ARBA00022691"/>
    </source>
</evidence>
<protein>
    <recommendedName>
        <fullName evidence="4 9">Thiopurine S-methyltransferase</fullName>
        <ecNumber evidence="4 9">2.1.1.67</ecNumber>
    </recommendedName>
    <alternativeName>
        <fullName evidence="9">Thiopurine methyltransferase</fullName>
    </alternativeName>
</protein>
<dbReference type="EMBL" id="VZIZ01000036">
    <property type="protein sequence ID" value="KAF0567706.1"/>
    <property type="molecule type" value="Genomic_DNA"/>
</dbReference>
<feature type="binding site" evidence="9">
    <location>
        <position position="66"/>
    </location>
    <ligand>
        <name>S-adenosyl-L-methionine</name>
        <dbReference type="ChEBI" id="CHEBI:59789"/>
    </ligand>
</feature>
<dbReference type="HAMAP" id="MF_00812">
    <property type="entry name" value="Thiopur_methtran"/>
    <property type="match status" value="1"/>
</dbReference>
<dbReference type="PANTHER" id="PTHR10259">
    <property type="entry name" value="THIOPURINE S-METHYLTRANSFERASE"/>
    <property type="match status" value="1"/>
</dbReference>
<comment type="caution">
    <text evidence="9">Lacks conserved residue(s) required for the propagation of feature annotation.</text>
</comment>
<evidence type="ECO:0000256" key="9">
    <source>
        <dbReference type="HAMAP-Rule" id="MF_00812"/>
    </source>
</evidence>
<dbReference type="Gene3D" id="3.40.50.150">
    <property type="entry name" value="Vaccinia Virus protein VP39"/>
    <property type="match status" value="1"/>
</dbReference>
<dbReference type="Proteomes" id="UP000471465">
    <property type="component" value="Unassembled WGS sequence"/>
</dbReference>
<feature type="binding site" evidence="9">
    <location>
        <position position="10"/>
    </location>
    <ligand>
        <name>S-adenosyl-L-methionine</name>
        <dbReference type="ChEBI" id="CHEBI:59789"/>
    </ligand>
</feature>
<evidence type="ECO:0000256" key="6">
    <source>
        <dbReference type="ARBA" id="ARBA00022603"/>
    </source>
</evidence>
<dbReference type="GO" id="GO:0008119">
    <property type="term" value="F:thiopurine S-methyltransferase activity"/>
    <property type="evidence" value="ECO:0007669"/>
    <property type="project" value="UniProtKB-UniRule"/>
</dbReference>
<evidence type="ECO:0000256" key="4">
    <source>
        <dbReference type="ARBA" id="ARBA00011905"/>
    </source>
</evidence>
<evidence type="ECO:0000256" key="1">
    <source>
        <dbReference type="ARBA" id="ARBA00000903"/>
    </source>
</evidence>
<evidence type="ECO:0000313" key="10">
    <source>
        <dbReference type="EMBL" id="KAF0567706.1"/>
    </source>
</evidence>
<dbReference type="NCBIfam" id="NF009732">
    <property type="entry name" value="PRK13255.1"/>
    <property type="match status" value="1"/>
</dbReference>
<keyword evidence="5 9" id="KW-0963">Cytoplasm</keyword>
<comment type="similarity">
    <text evidence="3 9">Belongs to the class I-like SAM-binding methyltransferase superfamily. TPMT family.</text>
</comment>
<dbReference type="FunFam" id="3.40.50.150:FF:000101">
    <property type="entry name" value="Thiopurine S-methyltransferase"/>
    <property type="match status" value="1"/>
</dbReference>
<dbReference type="Pfam" id="PF05724">
    <property type="entry name" value="TPMT"/>
    <property type="match status" value="1"/>
</dbReference>
<dbReference type="NCBIfam" id="TIGR03840">
    <property type="entry name" value="TMPT_Se_Te"/>
    <property type="match status" value="1"/>
</dbReference>